<evidence type="ECO:0000256" key="2">
    <source>
        <dbReference type="ARBA" id="ARBA00022448"/>
    </source>
</evidence>
<feature type="transmembrane region" description="Helical" evidence="10">
    <location>
        <begin position="301"/>
        <end position="322"/>
    </location>
</feature>
<feature type="transmembrane region" description="Helical" evidence="10">
    <location>
        <begin position="506"/>
        <end position="525"/>
    </location>
</feature>
<dbReference type="SUPFAM" id="SSF90123">
    <property type="entry name" value="ABC transporter transmembrane region"/>
    <property type="match status" value="2"/>
</dbReference>
<feature type="domain" description="ABC transmembrane type-1" evidence="12">
    <location>
        <begin position="302"/>
        <end position="673"/>
    </location>
</feature>
<dbReference type="InterPro" id="IPR011527">
    <property type="entry name" value="ABC1_TM_dom"/>
</dbReference>
<feature type="transmembrane region" description="Helical" evidence="10">
    <location>
        <begin position="531"/>
        <end position="550"/>
    </location>
</feature>
<feature type="domain" description="ABC transporter" evidence="11">
    <location>
        <begin position="727"/>
        <end position="957"/>
    </location>
</feature>
<evidence type="ECO:0000256" key="10">
    <source>
        <dbReference type="SAM" id="Phobius"/>
    </source>
</evidence>
<dbReference type="STRING" id="685588.A0A067STP9"/>
<dbReference type="GO" id="GO:0016887">
    <property type="term" value="F:ATP hydrolysis activity"/>
    <property type="evidence" value="ECO:0007669"/>
    <property type="project" value="InterPro"/>
</dbReference>
<dbReference type="CDD" id="cd18596">
    <property type="entry name" value="ABC_6TM_VMR1_D1_like"/>
    <property type="match status" value="1"/>
</dbReference>
<feature type="transmembrane region" description="Helical" evidence="10">
    <location>
        <begin position="188"/>
        <end position="207"/>
    </location>
</feature>
<dbReference type="InterPro" id="IPR003593">
    <property type="entry name" value="AAA+_ATPase"/>
</dbReference>
<evidence type="ECO:0000256" key="9">
    <source>
        <dbReference type="SAM" id="MobiDB-lite"/>
    </source>
</evidence>
<feature type="transmembrane region" description="Helical" evidence="10">
    <location>
        <begin position="1054"/>
        <end position="1082"/>
    </location>
</feature>
<feature type="domain" description="ABC transporter" evidence="11">
    <location>
        <begin position="1331"/>
        <end position="1568"/>
    </location>
</feature>
<dbReference type="PANTHER" id="PTHR24223">
    <property type="entry name" value="ATP-BINDING CASSETTE SUB-FAMILY C"/>
    <property type="match status" value="1"/>
</dbReference>
<dbReference type="Pfam" id="PF00664">
    <property type="entry name" value="ABC_membrane"/>
    <property type="match status" value="2"/>
</dbReference>
<dbReference type="Gene3D" id="3.40.50.300">
    <property type="entry name" value="P-loop containing nucleotide triphosphate hydrolases"/>
    <property type="match status" value="2"/>
</dbReference>
<evidence type="ECO:0008006" key="15">
    <source>
        <dbReference type="Google" id="ProtNLM"/>
    </source>
</evidence>
<keyword evidence="3 10" id="KW-0812">Transmembrane</keyword>
<feature type="transmembrane region" description="Helical" evidence="10">
    <location>
        <begin position="84"/>
        <end position="104"/>
    </location>
</feature>
<dbReference type="OrthoDB" id="6500128at2759"/>
<dbReference type="PANTHER" id="PTHR24223:SF356">
    <property type="entry name" value="ATP-BINDING CASSETTE TRANSPORTER ABC4"/>
    <property type="match status" value="1"/>
</dbReference>
<name>A0A067STP9_GALM3</name>
<dbReference type="Proteomes" id="UP000027222">
    <property type="component" value="Unassembled WGS sequence"/>
</dbReference>
<feature type="transmembrane region" description="Helical" evidence="10">
    <location>
        <begin position="342"/>
        <end position="363"/>
    </location>
</feature>
<feature type="domain" description="ABC transmembrane type-1" evidence="12">
    <location>
        <begin position="1030"/>
        <end position="1294"/>
    </location>
</feature>
<feature type="transmembrane region" description="Helical" evidence="10">
    <location>
        <begin position="1156"/>
        <end position="1174"/>
    </location>
</feature>
<dbReference type="SUPFAM" id="SSF52540">
    <property type="entry name" value="P-loop containing nucleoside triphosphate hydrolases"/>
    <property type="match status" value="2"/>
</dbReference>
<dbReference type="CDD" id="cd03250">
    <property type="entry name" value="ABCC_MRP_domain1"/>
    <property type="match status" value="1"/>
</dbReference>
<dbReference type="HOGENOM" id="CLU_000604_27_6_1"/>
<keyword evidence="7 10" id="KW-1133">Transmembrane helix</keyword>
<keyword evidence="8 10" id="KW-0472">Membrane</keyword>
<dbReference type="EMBL" id="KL142383">
    <property type="protein sequence ID" value="KDR74315.1"/>
    <property type="molecule type" value="Genomic_DNA"/>
</dbReference>
<keyword evidence="2" id="KW-0813">Transport</keyword>
<evidence type="ECO:0000256" key="8">
    <source>
        <dbReference type="ARBA" id="ARBA00023136"/>
    </source>
</evidence>
<keyword evidence="14" id="KW-1185">Reference proteome</keyword>
<feature type="compositionally biased region" description="Basic and acidic residues" evidence="9">
    <location>
        <begin position="466"/>
        <end position="477"/>
    </location>
</feature>
<dbReference type="FunFam" id="3.40.50.300:FF:000838">
    <property type="entry name" value="ABC multidrug transporter (Eurofung)"/>
    <property type="match status" value="1"/>
</dbReference>
<evidence type="ECO:0000256" key="3">
    <source>
        <dbReference type="ARBA" id="ARBA00022692"/>
    </source>
</evidence>
<evidence type="ECO:0000313" key="13">
    <source>
        <dbReference type="EMBL" id="KDR74315.1"/>
    </source>
</evidence>
<keyword evidence="4" id="KW-0677">Repeat</keyword>
<evidence type="ECO:0000256" key="7">
    <source>
        <dbReference type="ARBA" id="ARBA00022989"/>
    </source>
</evidence>
<evidence type="ECO:0000313" key="14">
    <source>
        <dbReference type="Proteomes" id="UP000027222"/>
    </source>
</evidence>
<feature type="transmembrane region" description="Helical" evidence="10">
    <location>
        <begin position="26"/>
        <end position="51"/>
    </location>
</feature>
<dbReference type="InterPro" id="IPR027417">
    <property type="entry name" value="P-loop_NTPase"/>
</dbReference>
<dbReference type="PROSITE" id="PS50893">
    <property type="entry name" value="ABC_TRANSPORTER_2"/>
    <property type="match status" value="2"/>
</dbReference>
<feature type="transmembrane region" description="Helical" evidence="10">
    <location>
        <begin position="617"/>
        <end position="635"/>
    </location>
</feature>
<dbReference type="InterPro" id="IPR003439">
    <property type="entry name" value="ABC_transporter-like_ATP-bd"/>
</dbReference>
<evidence type="ECO:0000256" key="1">
    <source>
        <dbReference type="ARBA" id="ARBA00004141"/>
    </source>
</evidence>
<keyword evidence="6" id="KW-0067">ATP-binding</keyword>
<comment type="subcellular location">
    <subcellularLocation>
        <location evidence="1">Membrane</location>
        <topology evidence="1">Multi-pass membrane protein</topology>
    </subcellularLocation>
</comment>
<evidence type="ECO:0000256" key="5">
    <source>
        <dbReference type="ARBA" id="ARBA00022741"/>
    </source>
</evidence>
<feature type="transmembrane region" description="Helical" evidence="10">
    <location>
        <begin position="227"/>
        <end position="248"/>
    </location>
</feature>
<feature type="compositionally biased region" description="Polar residues" evidence="9">
    <location>
        <begin position="417"/>
        <end position="459"/>
    </location>
</feature>
<feature type="region of interest" description="Disordered" evidence="9">
    <location>
        <begin position="394"/>
        <end position="477"/>
    </location>
</feature>
<reference evidence="14" key="1">
    <citation type="journal article" date="2014" name="Proc. Natl. Acad. Sci. U.S.A.">
        <title>Extensive sampling of basidiomycete genomes demonstrates inadequacy of the white-rot/brown-rot paradigm for wood decay fungi.</title>
        <authorList>
            <person name="Riley R."/>
            <person name="Salamov A.A."/>
            <person name="Brown D.W."/>
            <person name="Nagy L.G."/>
            <person name="Floudas D."/>
            <person name="Held B.W."/>
            <person name="Levasseur A."/>
            <person name="Lombard V."/>
            <person name="Morin E."/>
            <person name="Otillar R."/>
            <person name="Lindquist E.A."/>
            <person name="Sun H."/>
            <person name="LaButti K.M."/>
            <person name="Schmutz J."/>
            <person name="Jabbour D."/>
            <person name="Luo H."/>
            <person name="Baker S.E."/>
            <person name="Pisabarro A.G."/>
            <person name="Walton J.D."/>
            <person name="Blanchette R.A."/>
            <person name="Henrissat B."/>
            <person name="Martin F."/>
            <person name="Cullen D."/>
            <person name="Hibbett D.S."/>
            <person name="Grigoriev I.V."/>
        </authorList>
    </citation>
    <scope>NUCLEOTIDE SEQUENCE [LARGE SCALE GENOMIC DNA]</scope>
    <source>
        <strain evidence="14">CBS 339.88</strain>
    </source>
</reference>
<dbReference type="Gene3D" id="1.20.1560.10">
    <property type="entry name" value="ABC transporter type 1, transmembrane domain"/>
    <property type="match status" value="2"/>
</dbReference>
<dbReference type="PROSITE" id="PS00211">
    <property type="entry name" value="ABC_TRANSPORTER_1"/>
    <property type="match status" value="1"/>
</dbReference>
<keyword evidence="5" id="KW-0547">Nucleotide-binding</keyword>
<dbReference type="CDD" id="cd18604">
    <property type="entry name" value="ABC_6TM_VMR1_D2_like"/>
    <property type="match status" value="1"/>
</dbReference>
<dbReference type="GO" id="GO:0016020">
    <property type="term" value="C:membrane"/>
    <property type="evidence" value="ECO:0007669"/>
    <property type="project" value="UniProtKB-SubCell"/>
</dbReference>
<gene>
    <name evidence="13" type="ORF">GALMADRAFT_250126</name>
</gene>
<feature type="transmembrane region" description="Helical" evidence="10">
    <location>
        <begin position="1011"/>
        <end position="1034"/>
    </location>
</feature>
<feature type="transmembrane region" description="Helical" evidence="10">
    <location>
        <begin position="124"/>
        <end position="143"/>
    </location>
</feature>
<dbReference type="CDD" id="cd03244">
    <property type="entry name" value="ABCC_MRP_domain2"/>
    <property type="match status" value="1"/>
</dbReference>
<evidence type="ECO:0000259" key="11">
    <source>
        <dbReference type="PROSITE" id="PS50893"/>
    </source>
</evidence>
<feature type="transmembrane region" description="Helical" evidence="10">
    <location>
        <begin position="1131"/>
        <end position="1150"/>
    </location>
</feature>
<dbReference type="Pfam" id="PF00005">
    <property type="entry name" value="ABC_tran"/>
    <property type="match status" value="2"/>
</dbReference>
<organism evidence="13 14">
    <name type="scientific">Galerina marginata (strain CBS 339.88)</name>
    <dbReference type="NCBI Taxonomy" id="685588"/>
    <lineage>
        <taxon>Eukaryota</taxon>
        <taxon>Fungi</taxon>
        <taxon>Dikarya</taxon>
        <taxon>Basidiomycota</taxon>
        <taxon>Agaricomycotina</taxon>
        <taxon>Agaricomycetes</taxon>
        <taxon>Agaricomycetidae</taxon>
        <taxon>Agaricales</taxon>
        <taxon>Agaricineae</taxon>
        <taxon>Strophariaceae</taxon>
        <taxon>Galerina</taxon>
    </lineage>
</organism>
<proteinExistence type="predicted"/>
<evidence type="ECO:0000259" key="12">
    <source>
        <dbReference type="PROSITE" id="PS50929"/>
    </source>
</evidence>
<dbReference type="PROSITE" id="PS50929">
    <property type="entry name" value="ABC_TM1F"/>
    <property type="match status" value="2"/>
</dbReference>
<dbReference type="InterPro" id="IPR050173">
    <property type="entry name" value="ABC_transporter_C-like"/>
</dbReference>
<feature type="transmembrane region" description="Helical" evidence="10">
    <location>
        <begin position="1239"/>
        <end position="1260"/>
    </location>
</feature>
<dbReference type="InterPro" id="IPR017871">
    <property type="entry name" value="ABC_transporter-like_CS"/>
</dbReference>
<protein>
    <recommendedName>
        <fullName evidence="15">P-loop containing nucleoside triphosphate hydrolase protein</fullName>
    </recommendedName>
</protein>
<dbReference type="SMART" id="SM00382">
    <property type="entry name" value="AAA"/>
    <property type="match status" value="2"/>
</dbReference>
<dbReference type="GO" id="GO:0140359">
    <property type="term" value="F:ABC-type transporter activity"/>
    <property type="evidence" value="ECO:0007669"/>
    <property type="project" value="InterPro"/>
</dbReference>
<dbReference type="GO" id="GO:0005524">
    <property type="term" value="F:ATP binding"/>
    <property type="evidence" value="ECO:0007669"/>
    <property type="project" value="UniProtKB-KW"/>
</dbReference>
<dbReference type="InterPro" id="IPR036640">
    <property type="entry name" value="ABC1_TM_sf"/>
</dbReference>
<dbReference type="FunFam" id="1.20.1560.10:FF:000013">
    <property type="entry name" value="ABC transporter C family member 2"/>
    <property type="match status" value="1"/>
</dbReference>
<evidence type="ECO:0000256" key="6">
    <source>
        <dbReference type="ARBA" id="ARBA00022840"/>
    </source>
</evidence>
<accession>A0A067STP9</accession>
<sequence>MSGFIYQEDTVYPLGLRPLPIPDTRVIPFAVACLTLAFQAMHAIVVGLRFFRKPKHDDISLVDPTTHCEPSGLAQRLKDHVRSYGGYVIFGFMVARLAGSVVLLYLSTVTLRSCEVKPKACPELFMTITYVYSSLLALVALVWKRWSTSLTRYNVILLASAGAVYAYRDLWPLATYGRRPEDEAEGRILFVKIVVLAITSFIIPLSMPRHYVPIDPKNPMPVPNPEQTASIFSMMTYTFLDSVIFLGYKVPHLRADQLPPMADYDAAKYRIENAFPHLDPFCGAKRRSLFLGLMRVYRKEYAAMAIMVIMYSVSGFAAPVGINRILNYMEKNGAGAEMRPWFWIIWLFLGPMMQSVSFQWYIFMATRTLVRTEGLITQLVFEHSLRIRLKAETSNDASNQEAKGALTPPIGSGEVTPDSSSDCTDANSETTSRTENGHSQGSTAVASREPSSAGSQATLSGPAKGKAKDVPKEVKKEAKMSDSNLIGKINNLVTTDLNNITSGRDFLLVVLHVPLQIILCVAFLYQVLGWSAFVGIAVMIMLLPAPGYVAKKMRQAQVEKMKLTDSRVQVVSEMVNVLRMVKLFGWERKMSERVQKARDEELKYLWKVKLLEQINGLLSYFFPTVTMLATYIIYASVMKGELNASKIFSSMTVFSMLREQLYFLLYQGASIIQAKVSLDRVQDFLNKTELLDTFMDTSSVNSVPMLSAAVAPSLDIGFRNATFAWSLEEDDGTATPSSRTFKFRVDGELLFKRNCINLIIGPTGSGKTSLLMALLGEMHFIPSHPDSWFNLPREGGVAYAAQESWVQNQTIRDNILFGSPYEEERYQKVIKQCGLERDLGLFDAGDATEVGERGLTLSGGQKARVTLARAIYSPAQVILLDDVLAALDVHTASWIIDHCFRGDLVKDRTILLVTHNIALAIPIADFIVSIGLDGRVQSQGTEVALAIAKSSTLATEAEKDREATGIAKENIDLLPKTADGKLIIAEEIAVGHVTWKSIKLLLASLGGRHPVVFFVVVASSIVLNEWSITFQTWFLGLWGSQYETHHPSEVDISFYLSIYSSLLLGTFILYSASYIFFVFGALRASRTINNNLIDSILGSTLRWLDETPTARIIARCTQDIRTLDGPIPQQFVWLIDVFAGTLTKLGAVVIFTPLFFFPGLGAAVLGLYLGNVYLKAQLSVKRETSNARSPMLAHFSAAIHGLVSIRAYGAQSKFKGESLTRIDDYTRVARMSYNLNRWIGIRIDALGTAFTVALASYLVYGPPVGAANTGFSLAMAVEFTQSILFMVRIYNEFEVNSNSLERIQSYLDIEHEPKPTEAGKPPAAWPTSGSLRAEKLSARYSASGPTVLHDISFDIQSGQRIGVVGRTGSGKSSLTLALLRCILTEGLVYYDGLATNSINLDALRSNITIIPQTPELLSGTLRQNLDPFHQNDDATLNDALRAAGLFSLQDEYDEARITLDTKISDGGGNLSVGQRQILALARAMVRGSKLLILDEATSAIDYKTDAIIQGTLRSRLGNDVTVITVAHRLQTIMDADQIMVLDGGRIAEFGKPKDLLKNENGMLRALVEGSGDKDYLYSLAGSSD</sequence>
<evidence type="ECO:0000256" key="4">
    <source>
        <dbReference type="ARBA" id="ARBA00022737"/>
    </source>
</evidence>